<sequence length="127" mass="14332">MMEEAAFKLDKSQIVPFLLTDWEVPVATLTLKTHRRNTRIRLTFEIGWSKPATADLGEFEVIIREGSSTGAEVFRGSEMCHWNALMQMDCELIAPFSGEHSYWMNVMSDGRRAILNGPIAFHAVAVT</sequence>
<dbReference type="OrthoDB" id="2606646at2"/>
<dbReference type="RefSeq" id="WP_006040461.1">
    <property type="nucleotide sequence ID" value="NZ_AEDD01000014.1"/>
</dbReference>
<accession>E0IFL8</accession>
<evidence type="ECO:0000313" key="1">
    <source>
        <dbReference type="EMBL" id="EFM08684.1"/>
    </source>
</evidence>
<organism evidence="1 2">
    <name type="scientific">Paenibacillus curdlanolyticus YK9</name>
    <dbReference type="NCBI Taxonomy" id="717606"/>
    <lineage>
        <taxon>Bacteria</taxon>
        <taxon>Bacillati</taxon>
        <taxon>Bacillota</taxon>
        <taxon>Bacilli</taxon>
        <taxon>Bacillales</taxon>
        <taxon>Paenibacillaceae</taxon>
        <taxon>Paenibacillus</taxon>
    </lineage>
</organism>
<reference evidence="1 2" key="1">
    <citation type="submission" date="2010-07" db="EMBL/GenBank/DDBJ databases">
        <title>The draft genome of Paenibacillus curdlanolyticus YK9.</title>
        <authorList>
            <consortium name="US DOE Joint Genome Institute (JGI-PGF)"/>
            <person name="Lucas S."/>
            <person name="Copeland A."/>
            <person name="Lapidus A."/>
            <person name="Cheng J.-F."/>
            <person name="Bruce D."/>
            <person name="Goodwin L."/>
            <person name="Pitluck S."/>
            <person name="Land M.L."/>
            <person name="Hauser L."/>
            <person name="Chang Y.-J."/>
            <person name="Jeffries C."/>
            <person name="Anderson I.J."/>
            <person name="Johnson E."/>
            <person name="Loganathan U."/>
            <person name="Mulhopadhyay B."/>
            <person name="Kyrpides N."/>
            <person name="Woyke T.J."/>
        </authorList>
    </citation>
    <scope>NUCLEOTIDE SEQUENCE [LARGE SCALE GENOMIC DNA]</scope>
    <source>
        <strain evidence="1 2">YK9</strain>
    </source>
</reference>
<dbReference type="STRING" id="717606.PaecuDRAFT_4478"/>
<dbReference type="AlphaFoldDB" id="E0IFL8"/>
<evidence type="ECO:0000313" key="2">
    <source>
        <dbReference type="Proteomes" id="UP000005387"/>
    </source>
</evidence>
<gene>
    <name evidence="1" type="ORF">PaecuDRAFT_4478</name>
</gene>
<dbReference type="EMBL" id="AEDD01000014">
    <property type="protein sequence ID" value="EFM08684.1"/>
    <property type="molecule type" value="Genomic_DNA"/>
</dbReference>
<proteinExistence type="predicted"/>
<keyword evidence="2" id="KW-1185">Reference proteome</keyword>
<dbReference type="Proteomes" id="UP000005387">
    <property type="component" value="Unassembled WGS sequence"/>
</dbReference>
<protein>
    <submittedName>
        <fullName evidence="1">Uncharacterized protein</fullName>
    </submittedName>
</protein>
<name>E0IFL8_9BACL</name>